<accession>A0A1K1PT04</accession>
<organism evidence="2 3">
    <name type="scientific">Chitinophaga sancti</name>
    <dbReference type="NCBI Taxonomy" id="1004"/>
    <lineage>
        <taxon>Bacteria</taxon>
        <taxon>Pseudomonadati</taxon>
        <taxon>Bacteroidota</taxon>
        <taxon>Chitinophagia</taxon>
        <taxon>Chitinophagales</taxon>
        <taxon>Chitinophagaceae</taxon>
        <taxon>Chitinophaga</taxon>
    </lineage>
</organism>
<dbReference type="AlphaFoldDB" id="A0A1K1PT04"/>
<feature type="domain" description="Copper-binding protein MbnP-like" evidence="1">
    <location>
        <begin position="44"/>
        <end position="238"/>
    </location>
</feature>
<dbReference type="STRING" id="1004.SAMN05661012_02177"/>
<protein>
    <recommendedName>
        <fullName evidence="1">Copper-binding protein MbnP-like domain-containing protein</fullName>
    </recommendedName>
</protein>
<name>A0A1K1PT04_9BACT</name>
<evidence type="ECO:0000259" key="1">
    <source>
        <dbReference type="Pfam" id="PF20243"/>
    </source>
</evidence>
<gene>
    <name evidence="2" type="ORF">SAMN05661012_02177</name>
</gene>
<evidence type="ECO:0000313" key="2">
    <source>
        <dbReference type="EMBL" id="SFW50597.1"/>
    </source>
</evidence>
<dbReference type="EMBL" id="FPIZ01000006">
    <property type="protein sequence ID" value="SFW50597.1"/>
    <property type="molecule type" value="Genomic_DNA"/>
</dbReference>
<reference evidence="2 3" key="1">
    <citation type="submission" date="2016-11" db="EMBL/GenBank/DDBJ databases">
        <authorList>
            <person name="Jaros S."/>
            <person name="Januszkiewicz K."/>
            <person name="Wedrychowicz H."/>
        </authorList>
    </citation>
    <scope>NUCLEOTIDE SEQUENCE [LARGE SCALE GENOMIC DNA]</scope>
    <source>
        <strain evidence="2 3">DSM 784</strain>
    </source>
</reference>
<dbReference type="Proteomes" id="UP000183788">
    <property type="component" value="Unassembled WGS sequence"/>
</dbReference>
<dbReference type="InterPro" id="IPR046863">
    <property type="entry name" value="MbnP-like_dom"/>
</dbReference>
<proteinExistence type="predicted"/>
<sequence length="260" mass="29136">MIFIMKYVNSFCHPQKLFFFDYIRFMNRLLLFFSLLIGKAALSQSVTLTLTHEVNHQAMRANKTYYTAQGDTFTITKFKYYLSNFSFTDELGQVLTLSPEYFLVSEDSIASKKIVLTGLPLGRFKAISFMIGVDSIMNCTGAQSGALDPVYGMFWTWNSGYIMAKLEGTSPASRLPGHALQFHIGGYRGAHQSQRIVQLPVPFEVSAEKTAAINLVADAGTWFNGPNPIRFSETAGFMTPGMIGDRIADNYSHMFSIKMK</sequence>
<evidence type="ECO:0000313" key="3">
    <source>
        <dbReference type="Proteomes" id="UP000183788"/>
    </source>
</evidence>
<dbReference type="Pfam" id="PF20243">
    <property type="entry name" value="MbnP"/>
    <property type="match status" value="1"/>
</dbReference>